<evidence type="ECO:0000313" key="5">
    <source>
        <dbReference type="Proteomes" id="UP000434916"/>
    </source>
</evidence>
<dbReference type="GO" id="GO:0008233">
    <property type="term" value="F:peptidase activity"/>
    <property type="evidence" value="ECO:0007669"/>
    <property type="project" value="UniProtKB-KW"/>
</dbReference>
<comment type="caution">
    <text evidence="3">The sequence shown here is derived from an EMBL/GenBank/DDBJ whole genome shotgun (WGS) entry which is preliminary data.</text>
</comment>
<dbReference type="InterPro" id="IPR027417">
    <property type="entry name" value="P-loop_NTPase"/>
</dbReference>
<dbReference type="EMBL" id="WNCN01000008">
    <property type="protein sequence ID" value="MTU39485.1"/>
    <property type="molecule type" value="Genomic_DNA"/>
</dbReference>
<dbReference type="InterPro" id="IPR003593">
    <property type="entry name" value="AAA+_ATPase"/>
</dbReference>
<sequence length="212" mass="24341">MGKILGVKQFLQERKKAMDFSGAFYHLLGRPEPQGAWIIWGQSGSGKTTFTCRLAKYLAEFGRVAYLSLEEGDSLSLQRSFQDAGMMEVNGRVVLLDMNFDEMVEKLAKPKSWDIVIIDSLQYARIDYDTYRDMRSRFPRKLFIFISHADGKNPKGGVADSIRYDCSCKIYVEGFRAVAASRYLDHGQKSHPFIIWEEKAVLYYGQDFDQVK</sequence>
<keyword evidence="5" id="KW-1185">Reference proteome</keyword>
<evidence type="ECO:0000313" key="3">
    <source>
        <dbReference type="EMBL" id="RHC83246.1"/>
    </source>
</evidence>
<name>A0A3R6DFX6_9BACT</name>
<protein>
    <submittedName>
        <fullName evidence="3">ATP-dependent serine protease</fullName>
    </submittedName>
</protein>
<feature type="domain" description="AAA+ ATPase" evidence="1">
    <location>
        <begin position="33"/>
        <end position="174"/>
    </location>
</feature>
<dbReference type="Proteomes" id="UP000286260">
    <property type="component" value="Unassembled WGS sequence"/>
</dbReference>
<dbReference type="RefSeq" id="WP_122204619.1">
    <property type="nucleotide sequence ID" value="NZ_JADNKC010000020.1"/>
</dbReference>
<organism evidence="3 4">
    <name type="scientific">Parabacteroides merdae</name>
    <dbReference type="NCBI Taxonomy" id="46503"/>
    <lineage>
        <taxon>Bacteria</taxon>
        <taxon>Pseudomonadati</taxon>
        <taxon>Bacteroidota</taxon>
        <taxon>Bacteroidia</taxon>
        <taxon>Bacteroidales</taxon>
        <taxon>Tannerellaceae</taxon>
        <taxon>Parabacteroides</taxon>
    </lineage>
</organism>
<evidence type="ECO:0000259" key="1">
    <source>
        <dbReference type="SMART" id="SM00382"/>
    </source>
</evidence>
<dbReference type="Gene3D" id="3.40.50.300">
    <property type="entry name" value="P-loop containing nucleotide triphosphate hydrolases"/>
    <property type="match status" value="1"/>
</dbReference>
<reference evidence="3 4" key="1">
    <citation type="submission" date="2018-08" db="EMBL/GenBank/DDBJ databases">
        <title>A genome reference for cultivated species of the human gut microbiota.</title>
        <authorList>
            <person name="Zou Y."/>
            <person name="Xue W."/>
            <person name="Luo G."/>
        </authorList>
    </citation>
    <scope>NUCLEOTIDE SEQUENCE [LARGE SCALE GENOMIC DNA]</scope>
    <source>
        <strain evidence="3 4">AM34-17</strain>
    </source>
</reference>
<dbReference type="GO" id="GO:0006508">
    <property type="term" value="P:proteolysis"/>
    <property type="evidence" value="ECO:0007669"/>
    <property type="project" value="UniProtKB-KW"/>
</dbReference>
<accession>A0A3R6DFX6</accession>
<keyword evidence="3" id="KW-0645">Protease</keyword>
<evidence type="ECO:0000313" key="4">
    <source>
        <dbReference type="Proteomes" id="UP000286260"/>
    </source>
</evidence>
<proteinExistence type="predicted"/>
<dbReference type="EMBL" id="QSII01000018">
    <property type="protein sequence ID" value="RHC83246.1"/>
    <property type="molecule type" value="Genomic_DNA"/>
</dbReference>
<evidence type="ECO:0000313" key="2">
    <source>
        <dbReference type="EMBL" id="MTU39485.1"/>
    </source>
</evidence>
<keyword evidence="3" id="KW-0378">Hydrolase</keyword>
<dbReference type="SUPFAM" id="SSF52540">
    <property type="entry name" value="P-loop containing nucleoside triphosphate hydrolases"/>
    <property type="match status" value="1"/>
</dbReference>
<dbReference type="SMART" id="SM00382">
    <property type="entry name" value="AAA"/>
    <property type="match status" value="1"/>
</dbReference>
<gene>
    <name evidence="3" type="ORF">DW828_12910</name>
    <name evidence="2" type="ORF">GMD82_08305</name>
</gene>
<dbReference type="Proteomes" id="UP000434916">
    <property type="component" value="Unassembled WGS sequence"/>
</dbReference>
<dbReference type="AlphaFoldDB" id="A0A3R6DFX6"/>
<reference evidence="2 5" key="2">
    <citation type="journal article" date="2019" name="Nat. Med.">
        <title>A library of human gut bacterial isolates paired with longitudinal multiomics data enables mechanistic microbiome research.</title>
        <authorList>
            <person name="Poyet M."/>
            <person name="Groussin M."/>
            <person name="Gibbons S.M."/>
            <person name="Avila-Pacheco J."/>
            <person name="Jiang X."/>
            <person name="Kearney S.M."/>
            <person name="Perrotta A.R."/>
            <person name="Berdy B."/>
            <person name="Zhao S."/>
            <person name="Lieberman T.D."/>
            <person name="Swanson P.K."/>
            <person name="Smith M."/>
            <person name="Roesemann S."/>
            <person name="Alexander J.E."/>
            <person name="Rich S.A."/>
            <person name="Livny J."/>
            <person name="Vlamakis H."/>
            <person name="Clish C."/>
            <person name="Bullock K."/>
            <person name="Deik A."/>
            <person name="Scott J."/>
            <person name="Pierce K.A."/>
            <person name="Xavier R.J."/>
            <person name="Alm E.J."/>
        </authorList>
    </citation>
    <scope>NUCLEOTIDE SEQUENCE [LARGE SCALE GENOMIC DNA]</scope>
    <source>
        <strain evidence="2 5">BIOML-A29</strain>
    </source>
</reference>